<dbReference type="Pfam" id="PF12371">
    <property type="entry name" value="TMEM131_like_N"/>
    <property type="match status" value="1"/>
</dbReference>
<organism evidence="3 4">
    <name type="scientific">Paratrimastix pyriformis</name>
    <dbReference type="NCBI Taxonomy" id="342808"/>
    <lineage>
        <taxon>Eukaryota</taxon>
        <taxon>Metamonada</taxon>
        <taxon>Preaxostyla</taxon>
        <taxon>Paratrimastigidae</taxon>
        <taxon>Paratrimastix</taxon>
    </lineage>
</organism>
<evidence type="ECO:0000256" key="1">
    <source>
        <dbReference type="SAM" id="SignalP"/>
    </source>
</evidence>
<proteinExistence type="predicted"/>
<keyword evidence="4" id="KW-1185">Reference proteome</keyword>
<dbReference type="Proteomes" id="UP001141327">
    <property type="component" value="Unassembled WGS sequence"/>
</dbReference>
<feature type="signal peptide" evidence="1">
    <location>
        <begin position="1"/>
        <end position="23"/>
    </location>
</feature>
<feature type="chain" id="PRO_5045753443" description="Transmembrane protein 131-like N-terminal domain-containing protein" evidence="1">
    <location>
        <begin position="24"/>
        <end position="328"/>
    </location>
</feature>
<protein>
    <recommendedName>
        <fullName evidence="2">Transmembrane protein 131-like N-terminal domain-containing protein</fullName>
    </recommendedName>
</protein>
<accession>A0ABQ8UWT0</accession>
<reference evidence="3" key="1">
    <citation type="journal article" date="2022" name="bioRxiv">
        <title>Genomics of Preaxostyla Flagellates Illuminates Evolutionary Transitions and the Path Towards Mitochondrial Loss.</title>
        <authorList>
            <person name="Novak L.V.F."/>
            <person name="Treitli S.C."/>
            <person name="Pyrih J."/>
            <person name="Halakuc P."/>
            <person name="Pipaliya S.V."/>
            <person name="Vacek V."/>
            <person name="Brzon O."/>
            <person name="Soukal P."/>
            <person name="Eme L."/>
            <person name="Dacks J.B."/>
            <person name="Karnkowska A."/>
            <person name="Elias M."/>
            <person name="Hampl V."/>
        </authorList>
    </citation>
    <scope>NUCLEOTIDE SEQUENCE</scope>
    <source>
        <strain evidence="3">RCP-MX</strain>
    </source>
</reference>
<dbReference type="InterPro" id="IPR022113">
    <property type="entry name" value="TMEM131L_N"/>
</dbReference>
<comment type="caution">
    <text evidence="3">The sequence shown here is derived from an EMBL/GenBank/DDBJ whole genome shotgun (WGS) entry which is preliminary data.</text>
</comment>
<gene>
    <name evidence="3" type="ORF">PAPYR_1398</name>
</gene>
<feature type="domain" description="Transmembrane protein 131-like N-terminal" evidence="2">
    <location>
        <begin position="60"/>
        <end position="138"/>
    </location>
</feature>
<evidence type="ECO:0000259" key="2">
    <source>
        <dbReference type="Pfam" id="PF12371"/>
    </source>
</evidence>
<dbReference type="EMBL" id="JAPMOS010000004">
    <property type="protein sequence ID" value="KAJ4462212.1"/>
    <property type="molecule type" value="Genomic_DNA"/>
</dbReference>
<evidence type="ECO:0000313" key="4">
    <source>
        <dbReference type="Proteomes" id="UP001141327"/>
    </source>
</evidence>
<sequence>MRSTGRLSLWLILLLFHVELSRSIPVAVNSSISRFSGDHSCSLGGESTGLSLTPEGSFRSLSFGSWSLYSRGRESFRLFNALNQTITILSLSFSELVPSFNFTSISDARWDPGTSVMLELAFLPRSMGLIEEYLTLHTTLGDFSFQVLGVSSQTPNQVRLFWGGPLMGPAGDDASTALAPTWSLAPYEVAPIAHVQIEAPAPAASRSGEEPEQAEAGTMVAGLQIQTAVNTIDVGLEVTVVRAGVRLVPESLALGPVVQPETRVPLEVANMGPAPVTILASPTDPCTTHRSLHHPQILASPTDPCITHRSLHHPQILASFAPHPPNPT</sequence>
<keyword evidence="1" id="KW-0732">Signal</keyword>
<evidence type="ECO:0000313" key="3">
    <source>
        <dbReference type="EMBL" id="KAJ4462212.1"/>
    </source>
</evidence>
<name>A0ABQ8UWT0_9EUKA</name>